<name>A0A0B6YLS0_9EUPU</name>
<reference evidence="1" key="1">
    <citation type="submission" date="2014-12" db="EMBL/GenBank/DDBJ databases">
        <title>Insight into the proteome of Arion vulgaris.</title>
        <authorList>
            <person name="Aradska J."/>
            <person name="Bulat T."/>
            <person name="Smidak R."/>
            <person name="Sarate P."/>
            <person name="Gangsoo J."/>
            <person name="Sialana F."/>
            <person name="Bilban M."/>
            <person name="Lubec G."/>
        </authorList>
    </citation>
    <scope>NUCLEOTIDE SEQUENCE</scope>
    <source>
        <tissue evidence="1">Skin</tissue>
    </source>
</reference>
<feature type="non-terminal residue" evidence="1">
    <location>
        <position position="1"/>
    </location>
</feature>
<accession>A0A0B6YLS0</accession>
<dbReference type="EMBL" id="HACG01010299">
    <property type="protein sequence ID" value="CEK57164.1"/>
    <property type="molecule type" value="Transcribed_RNA"/>
</dbReference>
<protein>
    <submittedName>
        <fullName evidence="1">Uncharacterized protein</fullName>
    </submittedName>
</protein>
<proteinExistence type="predicted"/>
<sequence length="63" mass="7089">FYQKLLKLGISHHKLGSPCLQCLFAIYMNNINTIFSRRGGRGFLYPGNLRLGSSEEQDVEGTV</sequence>
<dbReference type="AlphaFoldDB" id="A0A0B6YLS0"/>
<organism evidence="1">
    <name type="scientific">Arion vulgaris</name>
    <dbReference type="NCBI Taxonomy" id="1028688"/>
    <lineage>
        <taxon>Eukaryota</taxon>
        <taxon>Metazoa</taxon>
        <taxon>Spiralia</taxon>
        <taxon>Lophotrochozoa</taxon>
        <taxon>Mollusca</taxon>
        <taxon>Gastropoda</taxon>
        <taxon>Heterobranchia</taxon>
        <taxon>Euthyneura</taxon>
        <taxon>Panpulmonata</taxon>
        <taxon>Eupulmonata</taxon>
        <taxon>Stylommatophora</taxon>
        <taxon>Helicina</taxon>
        <taxon>Arionoidea</taxon>
        <taxon>Arionidae</taxon>
        <taxon>Arion</taxon>
    </lineage>
</organism>
<evidence type="ECO:0000313" key="1">
    <source>
        <dbReference type="EMBL" id="CEK57164.1"/>
    </source>
</evidence>
<gene>
    <name evidence="1" type="primary">ORF29447</name>
</gene>